<proteinExistence type="predicted"/>
<keyword evidence="3" id="KW-1185">Reference proteome</keyword>
<protein>
    <submittedName>
        <fullName evidence="2">Uncharacterized protein</fullName>
    </submittedName>
</protein>
<dbReference type="EMBL" id="BGPR01006722">
    <property type="protein sequence ID" value="GBN21340.1"/>
    <property type="molecule type" value="Genomic_DNA"/>
</dbReference>
<name>A0A4Y2M4I8_ARAVE</name>
<accession>A0A4Y2M4I8</accession>
<dbReference type="Proteomes" id="UP000499080">
    <property type="component" value="Unassembled WGS sequence"/>
</dbReference>
<evidence type="ECO:0000313" key="2">
    <source>
        <dbReference type="EMBL" id="GBN21340.1"/>
    </source>
</evidence>
<evidence type="ECO:0000256" key="1">
    <source>
        <dbReference type="SAM" id="MobiDB-lite"/>
    </source>
</evidence>
<reference evidence="2 3" key="1">
    <citation type="journal article" date="2019" name="Sci. Rep.">
        <title>Orb-weaving spider Araneus ventricosus genome elucidates the spidroin gene catalogue.</title>
        <authorList>
            <person name="Kono N."/>
            <person name="Nakamura H."/>
            <person name="Ohtoshi R."/>
            <person name="Moran D.A.P."/>
            <person name="Shinohara A."/>
            <person name="Yoshida Y."/>
            <person name="Fujiwara M."/>
            <person name="Mori M."/>
            <person name="Tomita M."/>
            <person name="Arakawa K."/>
        </authorList>
    </citation>
    <scope>NUCLEOTIDE SEQUENCE [LARGE SCALE GENOMIC DNA]</scope>
</reference>
<gene>
    <name evidence="2" type="ORF">AVEN_63870_1</name>
</gene>
<feature type="region of interest" description="Disordered" evidence="1">
    <location>
        <begin position="256"/>
        <end position="277"/>
    </location>
</feature>
<dbReference type="OrthoDB" id="6432311at2759"/>
<sequence length="1507" mass="172414">MFRLNGVPSASSDNAVLKRFVIREPISIFSQRKHVKDEEEKEKFNQLLKGLRMKLPEDFYIGAAVGEGDSFFDSVAQGLNELQDKGLITDSNRFSIKCLRVYCKQYAQQVNQSKKDSWLDSALKREGRKLRKYIRNIEFTAGDIENTSSGSKIKIISGKPEIEGKMVCEKYGIKVKIIEVRDEEIEGFVTKSKLGTGNAIIYIVNYRNHFVPLLSNIEKDIKKSINVSREEVYGNVIGSKSNNISQSSCVSTQLQGIENSSPKQRGHSKCPNKENRKMGRKRRCSICEKDNKAPKRAHIDVNINNEDTEFSSDIQSGSRQDEFHKKWKCSITDKDNKAPKGVHAIITSNDDLEFSNDIQYESRQDELDNSYQTNQYIPHQLIRLMYQLDLSVLCSLRESIYKYKYSSLSLAFGDSEVDKFGDITLRYKEKSIHFKIESVDKYYTDNDINYARLFNKEKEKRSFFMNNYFDSFVKHLLSRSDSLSNNVEYLIIYTNSGLDFTVEMKLKQSRSRSFYPFEFVSMNIEDCGILKDFLCTNNNITGRGFYQFSQNKATREELLKRLEFSSLTQKEIKRRKFSPEFEKEIKEAFLDKLVFAVNQPSREELNGIVKNEISIKVKDNYVELQEKILCDLTTQKVHKKHGNDISEIMYSFSLLMSFLHDMCLNKNMFSINLKGKGCDISNGIAINYKERTTYIKALNADSNIGYSHLFPSRTQERKNKFSINKHFTLFIEELKKDKNIRYYIIYTNAGLDLTEEKKFEKVPSKDFYPLKLNSIDFQKKKYKILRHCLCVDKNGLYQFSQEEITILSSLLKLPPFLQSKRQERLTHENEKEIKKKFLSKLIFAVNQPNREEMNSIIKNEIENKYYKVPYNHEELYEIALRWSESHEFGPITKGRIEKLLKDIKSNTSSYQGIQNENMDEEIKRFAKSVVGREGTSAFNQFLDFLIKGGGIKYLEILKRQRINLPNMSSILNKAGKNATKAFNDLCDLWFDTKGNKTSYLKTLENEGVNLPNMSSILRGAGKNATKAFKDLYGLWFDAKGSKTQYLKTLENKGVNLPNLSSILNGAGINAAKAFKDLYDLWFDAKGNKTQYLKTLEDEGINLANMSSILHGAGSKAAEAFKDLYDLWFDARGNKTPYVKTLEDKGLNLLNMSSVLNGAGNNAAKAFKDLYDLWFDTKGNRTQYLKSLEDEGVNLPNMSSILSGAGASAAHAFKELYDLWFDTKINDTQYLKTLKDEEVNVPSMSSILHGAGSKAAKAFKDLYDLWFDAKGNKTQYIKTIENEGVNLPNMSSILRGSGANATKSFKDLYYLWFDTKGNKTVYLKTLEDKGVNLYNMSSILHGAGSKAAEAFKDLYFLWFDTNGNKTQYLKTLEDEGVNLSNMSSILSRAGFNGAKAFKDLYDMLFDARGNKTKYLKTLEDEGLNVPNMSSILSRAGVNGAKAFKDLYDLWFDAKGNKTQYLKCLEEEGVNLLNMSSILSGAGANASKAFKELFNLINKETYTAFKGLY</sequence>
<comment type="caution">
    <text evidence="2">The sequence shown here is derived from an EMBL/GenBank/DDBJ whole genome shotgun (WGS) entry which is preliminary data.</text>
</comment>
<dbReference type="CDD" id="cd22754">
    <property type="entry name" value="OTU_wMelOTU-like"/>
    <property type="match status" value="1"/>
</dbReference>
<evidence type="ECO:0000313" key="3">
    <source>
        <dbReference type="Proteomes" id="UP000499080"/>
    </source>
</evidence>
<organism evidence="2 3">
    <name type="scientific">Araneus ventricosus</name>
    <name type="common">Orbweaver spider</name>
    <name type="synonym">Epeira ventricosa</name>
    <dbReference type="NCBI Taxonomy" id="182803"/>
    <lineage>
        <taxon>Eukaryota</taxon>
        <taxon>Metazoa</taxon>
        <taxon>Ecdysozoa</taxon>
        <taxon>Arthropoda</taxon>
        <taxon>Chelicerata</taxon>
        <taxon>Arachnida</taxon>
        <taxon>Araneae</taxon>
        <taxon>Araneomorphae</taxon>
        <taxon>Entelegynae</taxon>
        <taxon>Araneoidea</taxon>
        <taxon>Araneidae</taxon>
        <taxon>Araneus</taxon>
    </lineage>
</organism>